<sequence length="99" mass="11096">MAKVDIPYTVKFHYRKAKSWVRSKYSAIVKPYGNLKEVQGLSPRTPDYGRTPSLPYKGAPNADSAPQSPQAPRSNVQVSSAVHPEEQNQRQLQVYSPPK</sequence>
<evidence type="ECO:0000256" key="1">
    <source>
        <dbReference type="SAM" id="MobiDB-lite"/>
    </source>
</evidence>
<gene>
    <name evidence="2" type="ORF">KFL_008970020</name>
</gene>
<feature type="compositionally biased region" description="Polar residues" evidence="1">
    <location>
        <begin position="64"/>
        <end position="80"/>
    </location>
</feature>
<protein>
    <submittedName>
        <fullName evidence="2">Uncharacterized protein</fullName>
    </submittedName>
</protein>
<feature type="compositionally biased region" description="Polar residues" evidence="1">
    <location>
        <begin position="89"/>
        <end position="99"/>
    </location>
</feature>
<dbReference type="AlphaFoldDB" id="A0A1Y1IPF3"/>
<evidence type="ECO:0000313" key="2">
    <source>
        <dbReference type="EMBL" id="GAQ91982.1"/>
    </source>
</evidence>
<reference evidence="2 3" key="1">
    <citation type="journal article" date="2014" name="Nat. Commun.">
        <title>Klebsormidium flaccidum genome reveals primary factors for plant terrestrial adaptation.</title>
        <authorList>
            <person name="Hori K."/>
            <person name="Maruyama F."/>
            <person name="Fujisawa T."/>
            <person name="Togashi T."/>
            <person name="Yamamoto N."/>
            <person name="Seo M."/>
            <person name="Sato S."/>
            <person name="Yamada T."/>
            <person name="Mori H."/>
            <person name="Tajima N."/>
            <person name="Moriyama T."/>
            <person name="Ikeuchi M."/>
            <person name="Watanabe M."/>
            <person name="Wada H."/>
            <person name="Kobayashi K."/>
            <person name="Saito M."/>
            <person name="Masuda T."/>
            <person name="Sasaki-Sekimoto Y."/>
            <person name="Mashiguchi K."/>
            <person name="Awai K."/>
            <person name="Shimojima M."/>
            <person name="Masuda S."/>
            <person name="Iwai M."/>
            <person name="Nobusawa T."/>
            <person name="Narise T."/>
            <person name="Kondo S."/>
            <person name="Saito H."/>
            <person name="Sato R."/>
            <person name="Murakawa M."/>
            <person name="Ihara Y."/>
            <person name="Oshima-Yamada Y."/>
            <person name="Ohtaka K."/>
            <person name="Satoh M."/>
            <person name="Sonobe K."/>
            <person name="Ishii M."/>
            <person name="Ohtani R."/>
            <person name="Kanamori-Sato M."/>
            <person name="Honoki R."/>
            <person name="Miyazaki D."/>
            <person name="Mochizuki H."/>
            <person name="Umetsu J."/>
            <person name="Higashi K."/>
            <person name="Shibata D."/>
            <person name="Kamiya Y."/>
            <person name="Sato N."/>
            <person name="Nakamura Y."/>
            <person name="Tabata S."/>
            <person name="Ida S."/>
            <person name="Kurokawa K."/>
            <person name="Ohta H."/>
        </authorList>
    </citation>
    <scope>NUCLEOTIDE SEQUENCE [LARGE SCALE GENOMIC DNA]</scope>
    <source>
        <strain evidence="2 3">NIES-2285</strain>
    </source>
</reference>
<dbReference type="EMBL" id="DF237846">
    <property type="protein sequence ID" value="GAQ91982.1"/>
    <property type="molecule type" value="Genomic_DNA"/>
</dbReference>
<organism evidence="2 3">
    <name type="scientific">Klebsormidium nitens</name>
    <name type="common">Green alga</name>
    <name type="synonym">Ulothrix nitens</name>
    <dbReference type="NCBI Taxonomy" id="105231"/>
    <lineage>
        <taxon>Eukaryota</taxon>
        <taxon>Viridiplantae</taxon>
        <taxon>Streptophyta</taxon>
        <taxon>Klebsormidiophyceae</taxon>
        <taxon>Klebsormidiales</taxon>
        <taxon>Klebsormidiaceae</taxon>
        <taxon>Klebsormidium</taxon>
    </lineage>
</organism>
<evidence type="ECO:0000313" key="3">
    <source>
        <dbReference type="Proteomes" id="UP000054558"/>
    </source>
</evidence>
<dbReference type="Proteomes" id="UP000054558">
    <property type="component" value="Unassembled WGS sequence"/>
</dbReference>
<accession>A0A1Y1IPF3</accession>
<proteinExistence type="predicted"/>
<feature type="region of interest" description="Disordered" evidence="1">
    <location>
        <begin position="37"/>
        <end position="99"/>
    </location>
</feature>
<keyword evidence="3" id="KW-1185">Reference proteome</keyword>
<name>A0A1Y1IPF3_KLENI</name>